<feature type="compositionally biased region" description="Polar residues" evidence="5">
    <location>
        <begin position="530"/>
        <end position="540"/>
    </location>
</feature>
<keyword evidence="6" id="KW-1133">Transmembrane helix</keyword>
<dbReference type="InterPro" id="IPR044912">
    <property type="entry name" value="Egfr_JX_dom"/>
</dbReference>
<keyword evidence="4" id="KW-0829">Tyrosine-protein kinase</keyword>
<comment type="caution">
    <text evidence="8">The sequence shown here is derived from an EMBL/GenBank/DDBJ whole genome shotgun (WGS) entry which is preliminary data.</text>
</comment>
<feature type="signal peptide" evidence="7">
    <location>
        <begin position="1"/>
        <end position="21"/>
    </location>
</feature>
<gene>
    <name evidence="8" type="ORF">EC957_007152</name>
</gene>
<evidence type="ECO:0000256" key="3">
    <source>
        <dbReference type="ARBA" id="ARBA00022777"/>
    </source>
</evidence>
<protein>
    <recommendedName>
        <fullName evidence="1">receptor protein-tyrosine kinase</fullName>
        <ecNumber evidence="1">2.7.10.1</ecNumber>
    </recommendedName>
</protein>
<accession>A0A9P6K656</accession>
<keyword evidence="7" id="KW-0732">Signal</keyword>
<keyword evidence="2" id="KW-0808">Transferase</keyword>
<dbReference type="CDD" id="cd12087">
    <property type="entry name" value="TM_EGFR-like"/>
    <property type="match status" value="1"/>
</dbReference>
<feature type="region of interest" description="Disordered" evidence="5">
    <location>
        <begin position="494"/>
        <end position="549"/>
    </location>
</feature>
<evidence type="ECO:0000313" key="9">
    <source>
        <dbReference type="Proteomes" id="UP000723463"/>
    </source>
</evidence>
<feature type="compositionally biased region" description="Low complexity" evidence="5">
    <location>
        <begin position="137"/>
        <end position="157"/>
    </location>
</feature>
<name>A0A9P6K656_9FUNG</name>
<dbReference type="AlphaFoldDB" id="A0A9P6K656"/>
<sequence>MIHLPSACLSIVLALALAVQAQDAQESVVTPTDTTSAPPSTTPIDPTTAVEPSTTVPPTTTATPSPTTTTTTTAEPSITTTTTTDLPVITTTAITPPVTTTTPPASITTTSRDVVPPVTRPTTNHNTSISPSVILPTTSTGSNNANGGSSSSTSSTNVPAIVGGVVGVLALAVIVATSVICYKRRKRNNRELTFDTLEGMSGPALSSRKRASLNYLTSSSPVITSGNVGLNSVPSAHGGYDDNYDYEMQSNVGYPTPLQPHNNSAYHQSAYNSNAAYDGYGSPQQGYRPNPTIFQEEAPYAASSMGRGRTGFDQNLPEVMYNRGEIDHDPTAGFYQEEDIYNTAAWSQDQQHPHGGYIAEQGQWDVDAMLHQYDHEIEMPLPPAHQQVLSTPSLDSTLIGSPGRPKHQSATVHNPQAIVESPILQSATLRSGDIFGQEATGAGASLGSPRISTKQATQELEAVGGGAGRQSTSNSSSPRIINASREMRSIELASQSPTFGGPSIEAINSYATDYDQSRPSIDRTAGGAGSPSNLNANKSLRSFRREDWS</sequence>
<dbReference type="Proteomes" id="UP000723463">
    <property type="component" value="Unassembled WGS sequence"/>
</dbReference>
<keyword evidence="3" id="KW-0418">Kinase</keyword>
<feature type="compositionally biased region" description="Low complexity" evidence="5">
    <location>
        <begin position="27"/>
        <end position="111"/>
    </location>
</feature>
<evidence type="ECO:0000256" key="2">
    <source>
        <dbReference type="ARBA" id="ARBA00022679"/>
    </source>
</evidence>
<feature type="region of interest" description="Disordered" evidence="5">
    <location>
        <begin position="27"/>
        <end position="157"/>
    </location>
</feature>
<feature type="transmembrane region" description="Helical" evidence="6">
    <location>
        <begin position="160"/>
        <end position="182"/>
    </location>
</feature>
<evidence type="ECO:0000256" key="4">
    <source>
        <dbReference type="ARBA" id="ARBA00023137"/>
    </source>
</evidence>
<keyword evidence="6" id="KW-0472">Membrane</keyword>
<evidence type="ECO:0000313" key="8">
    <source>
        <dbReference type="EMBL" id="KAF9548124.1"/>
    </source>
</evidence>
<organism evidence="8 9">
    <name type="scientific">Mortierella hygrophila</name>
    <dbReference type="NCBI Taxonomy" id="979708"/>
    <lineage>
        <taxon>Eukaryota</taxon>
        <taxon>Fungi</taxon>
        <taxon>Fungi incertae sedis</taxon>
        <taxon>Mucoromycota</taxon>
        <taxon>Mortierellomycotina</taxon>
        <taxon>Mortierellomycetes</taxon>
        <taxon>Mortierellales</taxon>
        <taxon>Mortierellaceae</taxon>
        <taxon>Mortierella</taxon>
    </lineage>
</organism>
<evidence type="ECO:0000256" key="1">
    <source>
        <dbReference type="ARBA" id="ARBA00011902"/>
    </source>
</evidence>
<dbReference type="EC" id="2.7.10.1" evidence="1"/>
<evidence type="ECO:0000256" key="5">
    <source>
        <dbReference type="SAM" id="MobiDB-lite"/>
    </source>
</evidence>
<evidence type="ECO:0000256" key="7">
    <source>
        <dbReference type="SAM" id="SignalP"/>
    </source>
</evidence>
<proteinExistence type="predicted"/>
<dbReference type="EMBL" id="JAAAXW010000033">
    <property type="protein sequence ID" value="KAF9548124.1"/>
    <property type="molecule type" value="Genomic_DNA"/>
</dbReference>
<keyword evidence="6" id="KW-0812">Transmembrane</keyword>
<feature type="compositionally biased region" description="Polar residues" evidence="5">
    <location>
        <begin position="120"/>
        <end position="131"/>
    </location>
</feature>
<keyword evidence="9" id="KW-1185">Reference proteome</keyword>
<evidence type="ECO:0000256" key="6">
    <source>
        <dbReference type="SAM" id="Phobius"/>
    </source>
</evidence>
<feature type="chain" id="PRO_5040207545" description="receptor protein-tyrosine kinase" evidence="7">
    <location>
        <begin position="22"/>
        <end position="549"/>
    </location>
</feature>
<dbReference type="Gene3D" id="6.10.250.2930">
    <property type="match status" value="1"/>
</dbReference>
<dbReference type="GO" id="GO:0004714">
    <property type="term" value="F:transmembrane receptor protein tyrosine kinase activity"/>
    <property type="evidence" value="ECO:0007669"/>
    <property type="project" value="UniProtKB-EC"/>
</dbReference>
<reference evidence="8" key="1">
    <citation type="journal article" date="2020" name="Fungal Divers.">
        <title>Resolving the Mortierellaceae phylogeny through synthesis of multi-gene phylogenetics and phylogenomics.</title>
        <authorList>
            <person name="Vandepol N."/>
            <person name="Liber J."/>
            <person name="Desiro A."/>
            <person name="Na H."/>
            <person name="Kennedy M."/>
            <person name="Barry K."/>
            <person name="Grigoriev I.V."/>
            <person name="Miller A.N."/>
            <person name="O'Donnell K."/>
            <person name="Stajich J.E."/>
            <person name="Bonito G."/>
        </authorList>
    </citation>
    <scope>NUCLEOTIDE SEQUENCE</scope>
    <source>
        <strain evidence="8">NRRL 2591</strain>
    </source>
</reference>